<feature type="compositionally biased region" description="Basic and acidic residues" evidence="1">
    <location>
        <begin position="114"/>
        <end position="141"/>
    </location>
</feature>
<dbReference type="OrthoDB" id="170401at2157"/>
<dbReference type="Pfam" id="PF20143">
    <property type="entry name" value="NAD_kinase_C"/>
    <property type="match status" value="1"/>
</dbReference>
<gene>
    <name evidence="2" type="ORF">SAMN04487967_0451</name>
</gene>
<dbReference type="Proteomes" id="UP000199112">
    <property type="component" value="Unassembled WGS sequence"/>
</dbReference>
<dbReference type="GO" id="GO:0019674">
    <property type="term" value="P:NAD+ metabolic process"/>
    <property type="evidence" value="ECO:0007669"/>
    <property type="project" value="InterPro"/>
</dbReference>
<keyword evidence="2" id="KW-0418">Kinase</keyword>
<dbReference type="RefSeq" id="WP_090504530.1">
    <property type="nucleotide sequence ID" value="NZ_FNWL01000001.1"/>
</dbReference>
<dbReference type="SUPFAM" id="SSF111331">
    <property type="entry name" value="NAD kinase/diacylglycerol kinase-like"/>
    <property type="match status" value="1"/>
</dbReference>
<dbReference type="PANTHER" id="PTHR20275:SF0">
    <property type="entry name" value="NAD KINASE"/>
    <property type="match status" value="1"/>
</dbReference>
<dbReference type="AlphaFoldDB" id="A0A1H6FP77"/>
<dbReference type="GO" id="GO:0003951">
    <property type="term" value="F:NAD+ kinase activity"/>
    <property type="evidence" value="ECO:0007669"/>
    <property type="project" value="InterPro"/>
</dbReference>
<name>A0A1H6FP77_9EURY</name>
<evidence type="ECO:0000313" key="2">
    <source>
        <dbReference type="EMBL" id="SEH11653.1"/>
    </source>
</evidence>
<dbReference type="GO" id="GO:0006741">
    <property type="term" value="P:NADP+ biosynthetic process"/>
    <property type="evidence" value="ECO:0007669"/>
    <property type="project" value="TreeGrafter"/>
</dbReference>
<dbReference type="InterPro" id="IPR017437">
    <property type="entry name" value="ATP-NAD_kinase_PpnK-typ_C"/>
</dbReference>
<proteinExistence type="predicted"/>
<sequence>MDLAWPPNEQVVVGVVSPEADALPVGDSIDASDDVRTVRDDVETVLAADPTLVIADGESSLSALARAEPSVPVVPVGDVVGIDAVSPTAVPTALEAIRNGDAALTEQAVVDVRVEPRGDDVSSGRDADSSLERDGKEERADSTGTTTAPVESGDEDRTRALFDVTLVTDEPARISEYGLSSRGETVDTIRADGIVVATAAGTSGYASALETPQLSTAVDAVAVAPIAPFATQARHWILPTDDLGLTVERDDGDVSLVVDDRVVQTVGVDDRIRLSVESTLSTVVVPADVPTV</sequence>
<dbReference type="EMBL" id="FNWL01000001">
    <property type="protein sequence ID" value="SEH11653.1"/>
    <property type="molecule type" value="Genomic_DNA"/>
</dbReference>
<organism evidence="2 3">
    <name type="scientific">Natronorubrum sediminis</name>
    <dbReference type="NCBI Taxonomy" id="640943"/>
    <lineage>
        <taxon>Archaea</taxon>
        <taxon>Methanobacteriati</taxon>
        <taxon>Methanobacteriota</taxon>
        <taxon>Stenosarchaea group</taxon>
        <taxon>Halobacteria</taxon>
        <taxon>Halobacteriales</taxon>
        <taxon>Natrialbaceae</taxon>
        <taxon>Natronorubrum</taxon>
    </lineage>
</organism>
<keyword evidence="3" id="KW-1185">Reference proteome</keyword>
<evidence type="ECO:0000256" key="1">
    <source>
        <dbReference type="SAM" id="MobiDB-lite"/>
    </source>
</evidence>
<feature type="region of interest" description="Disordered" evidence="1">
    <location>
        <begin position="114"/>
        <end position="157"/>
    </location>
</feature>
<reference evidence="3" key="1">
    <citation type="submission" date="2016-10" db="EMBL/GenBank/DDBJ databases">
        <authorList>
            <person name="Varghese N."/>
            <person name="Submissions S."/>
        </authorList>
    </citation>
    <scope>NUCLEOTIDE SEQUENCE [LARGE SCALE GENOMIC DNA]</scope>
    <source>
        <strain evidence="3">CGMCC 1.8981</strain>
    </source>
</reference>
<dbReference type="PANTHER" id="PTHR20275">
    <property type="entry name" value="NAD KINASE"/>
    <property type="match status" value="1"/>
</dbReference>
<dbReference type="InterPro" id="IPR016064">
    <property type="entry name" value="NAD/diacylglycerol_kinase_sf"/>
</dbReference>
<dbReference type="Gene3D" id="2.60.200.30">
    <property type="entry name" value="Probable inorganic polyphosphate/atp-NAD kinase, domain 2"/>
    <property type="match status" value="1"/>
</dbReference>
<protein>
    <submittedName>
        <fullName evidence="2">NAD+ kinase</fullName>
    </submittedName>
</protein>
<keyword evidence="2" id="KW-0808">Transferase</keyword>
<evidence type="ECO:0000313" key="3">
    <source>
        <dbReference type="Proteomes" id="UP000199112"/>
    </source>
</evidence>
<accession>A0A1H6FP77</accession>